<gene>
    <name evidence="2" type="ORF">ACHAXA_000814</name>
</gene>
<feature type="compositionally biased region" description="Polar residues" evidence="1">
    <location>
        <begin position="107"/>
        <end position="119"/>
    </location>
</feature>
<feature type="compositionally biased region" description="Pro residues" evidence="1">
    <location>
        <begin position="76"/>
        <end position="92"/>
    </location>
</feature>
<dbReference type="Pfam" id="PF12739">
    <property type="entry name" value="TRAPPC-Trs85"/>
    <property type="match status" value="1"/>
</dbReference>
<name>A0ABD3RWS1_9STRA</name>
<evidence type="ECO:0008006" key="4">
    <source>
        <dbReference type="Google" id="ProtNLM"/>
    </source>
</evidence>
<feature type="region of interest" description="Disordered" evidence="1">
    <location>
        <begin position="191"/>
        <end position="211"/>
    </location>
</feature>
<evidence type="ECO:0000256" key="1">
    <source>
        <dbReference type="SAM" id="MobiDB-lite"/>
    </source>
</evidence>
<proteinExistence type="predicted"/>
<feature type="compositionally biased region" description="Low complexity" evidence="1">
    <location>
        <begin position="142"/>
        <end position="155"/>
    </location>
</feature>
<comment type="caution">
    <text evidence="2">The sequence shown here is derived from an EMBL/GenBank/DDBJ whole genome shotgun (WGS) entry which is preliminary data.</text>
</comment>
<dbReference type="EMBL" id="JALLPB020000138">
    <property type="protein sequence ID" value="KAL3816636.1"/>
    <property type="molecule type" value="Genomic_DNA"/>
</dbReference>
<feature type="compositionally biased region" description="Low complexity" evidence="1">
    <location>
        <begin position="93"/>
        <end position="106"/>
    </location>
</feature>
<dbReference type="PANTHER" id="PTHR12975:SF6">
    <property type="entry name" value="TRAFFICKING PROTEIN PARTICLE COMPLEX SUBUNIT 8"/>
    <property type="match status" value="1"/>
</dbReference>
<feature type="region of interest" description="Disordered" evidence="1">
    <location>
        <begin position="1"/>
        <end position="119"/>
    </location>
</feature>
<evidence type="ECO:0000313" key="2">
    <source>
        <dbReference type="EMBL" id="KAL3816636.1"/>
    </source>
</evidence>
<protein>
    <recommendedName>
        <fullName evidence="4">Trafficking protein particle complex subunit 8</fullName>
    </recommendedName>
</protein>
<organism evidence="2 3">
    <name type="scientific">Cyclostephanos tholiformis</name>
    <dbReference type="NCBI Taxonomy" id="382380"/>
    <lineage>
        <taxon>Eukaryota</taxon>
        <taxon>Sar</taxon>
        <taxon>Stramenopiles</taxon>
        <taxon>Ochrophyta</taxon>
        <taxon>Bacillariophyta</taxon>
        <taxon>Coscinodiscophyceae</taxon>
        <taxon>Thalassiosirophycidae</taxon>
        <taxon>Stephanodiscales</taxon>
        <taxon>Stephanodiscaceae</taxon>
        <taxon>Cyclostephanos</taxon>
    </lineage>
</organism>
<feature type="compositionally biased region" description="Pro residues" evidence="1">
    <location>
        <begin position="37"/>
        <end position="53"/>
    </location>
</feature>
<feature type="region of interest" description="Disordered" evidence="1">
    <location>
        <begin position="132"/>
        <end position="173"/>
    </location>
</feature>
<dbReference type="Proteomes" id="UP001530377">
    <property type="component" value="Unassembled WGS sequence"/>
</dbReference>
<dbReference type="PANTHER" id="PTHR12975">
    <property type="entry name" value="TRANSPORT PROTEIN TRAPP"/>
    <property type="match status" value="1"/>
</dbReference>
<accession>A0ABD3RWS1</accession>
<keyword evidence="3" id="KW-1185">Reference proteome</keyword>
<reference evidence="2 3" key="1">
    <citation type="submission" date="2024-10" db="EMBL/GenBank/DDBJ databases">
        <title>Updated reference genomes for cyclostephanoid diatoms.</title>
        <authorList>
            <person name="Roberts W.R."/>
            <person name="Alverson A.J."/>
        </authorList>
    </citation>
    <scope>NUCLEOTIDE SEQUENCE [LARGE SCALE GENOMIC DNA]</scope>
    <source>
        <strain evidence="2 3">AJA228-03</strain>
    </source>
</reference>
<sequence>MTANTECGEGSPKKSSLPPPPTLLSQPPRVAHNNGPMTPPPPPPPLPPPPTFITPPAASGTGVGGAAAMTKSTTVPLPPPPIISSSLPPLPRAPSATQAITTAASSENNPSAYRTSLNDATISAPVRTIHSTTERIPPLPSAPGSGISLGSSISLDEGSEQEGVSRRGSVGPGAYQTAVRGIQTFERYNAAAPPPASQQPAQGAPTSGGSWTAWAESLTTTAAPLAGTLLEKAGQLAVSTVETAADLVAGSAGSHESIHVKAGRPVAFKMLDSPAKSTSPLKRSPVAGIADSAAKDNFANLFIRDSVGGQGSLENTMGATTSQSSEEIMKKEPISAEMMTSPKVAGHREEQSQQIMPEVPEVAPILDKLQTFTQQKIPRRNRALANPPSRMLANRQSRLSVLILPTADAQSIASRNNTTLSEMFRVYGNLRPSSHVEINLARHGGGHVDSSLEPMLPPFRSANRSMALSWENITLDFLNNQDMDDMPVLESVMEKGLGEAARLWDEDRVLFSPYSVTGENDSGGSEEKDVEMDQLEEYVVDSLAQDELVERVRKEDGIPSMSSAPPSRRNVKIINGREAGDESATESFPTRPVEVLEESSSAAFALTALPTSTWLLRFRHTLDCATDGMHHEMLRNPSVVILAASTSEYSYLNCLAELANPHHLPRPYHDGRYDPNGLRREFLLLHDVTNGPKDFDEARALSQMRERFGYGCCSILKLNSLVPRSVAISDGYNIAGEDSDWENAGPLSPFSQNELSEDYTATLRKSDTSLPIRGICLSPIDKRSIRRYVANMVATGLVPAVERRIAHLNALVTNAKKGMKNVIKSFWRKPIVSGYSDNSGGGSGGSNRNSETASTSGSVKYRFDSIESQTRLLADTLFLMRDYDAALSMYRLVKDDYKLDNAHIHYASVHEMMVLCMHSLDPYGSDGRYSSDVHHSIETALYSYTRASEEEKENDVNLGVRPGKASYATRLATRLCLVLSAARSLCEGKHMEIADLLASASSHETPLGAAVLLEQSSAHYYRADMLRKFAFHMLMAGHMFRSAAQERHAFRCFAASLFVYHSERWGELRSHLRSALAHQLYGMGRYALSMQFYAKLIQTIGDGHISVRSQQKFLNNIFNICKVHEPSAFVAIDRMNESSDDNTINGNVPRNVGDALKRFTGALREIELSNIGFPHVHDSSIRVYVDITGNEVKGDESVWRDMLNCAEAELRASAAVSSSSFESDINESSHPDEVIPAPPMAHSGDELIDKVIAEIDKEEREVEYRERQKRKGNLRNPAVRATSEPLAVTFSLKNPLGLDIELVDMQLVASLSCSKSRSLHTNEFPVSMANNSNDSISKRSWTFHSSDHRFLSPQFLCKFPNESEDFLVEATASTIDKDSEPFFVVTKSSVTMGPNSDTTITLYICPLAEGVLRILGFRFYLLGEVWVYHRFHLQGPLLQDTRDNRSRRVRGESISCISKVEGNMPSLKVTVSSDEGAQNTVLQGQTCCWKLQVSNVGYAPAKNILLKTNGPWLHTTQTTSETRDEGAPTSFCVGPSGTLMRLPFLNLTQSEVLHPGESIEIPVAVRTSGGGRQDFYLLFRYELWSKDDSASKLVNRQRWTQKFLSVTVYPSITMSASLMPSYSNNGEHILSVELMNNRSDSDNRLEIYLNKICIANRNFEIRKLPGQVDISDLSQYLLATVGSNDSSLSLKIGWQERVTLHYRVIPIEVDTTSVSFSTFTFSRDDEMALESKPLIDHRYGAQVTDFMCLERAHEVFTSTLQSHRIEKERMLADQEQTGQPRHVAQIRRAKTTLEQESTVSSSEGQPKASGAAIRAASHPTSLASFCPVVGGGSNINIVCCWSAIVLKDNTDEIIIYGQHHLRNLLVRPLNKSKSCPLALTAKYKRQVFHNFDEGPLSVNLEIVIRNRLIETDVDFEFAVDHQPEFDFVGITCFRSSLLGGDKLSVPLKALIYSGGVHNLQCVRLTVISGDTSVPYLFPLQWCIVVDESGSFVT</sequence>
<evidence type="ECO:0000313" key="3">
    <source>
        <dbReference type="Proteomes" id="UP001530377"/>
    </source>
</evidence>
<dbReference type="InterPro" id="IPR024420">
    <property type="entry name" value="TRAPP_III_complex_Trs85"/>
</dbReference>
<feature type="region of interest" description="Disordered" evidence="1">
    <location>
        <begin position="1791"/>
        <end position="1812"/>
    </location>
</feature>
<feature type="compositionally biased region" description="Polar residues" evidence="1">
    <location>
        <begin position="1792"/>
        <end position="1804"/>
    </location>
</feature>